<accession>A0A1H3CDU0</accession>
<dbReference type="NCBIfam" id="NF041553">
    <property type="entry name" value="CBO2463_dom"/>
    <property type="match status" value="1"/>
</dbReference>
<dbReference type="OrthoDB" id="3233899at2"/>
<reference evidence="1 2" key="1">
    <citation type="submission" date="2016-10" db="EMBL/GenBank/DDBJ databases">
        <authorList>
            <person name="de Groot N.N."/>
        </authorList>
    </citation>
    <scope>NUCLEOTIDE SEQUENCE [LARGE SCALE GENOMIC DNA]</scope>
    <source>
        <strain evidence="1 2">DSM 23310</strain>
    </source>
</reference>
<dbReference type="RefSeq" id="WP_093754124.1">
    <property type="nucleotide sequence ID" value="NZ_BSYN01000013.1"/>
</dbReference>
<dbReference type="Proteomes" id="UP000198828">
    <property type="component" value="Unassembled WGS sequence"/>
</dbReference>
<sequence>MTLADNYINQNYFQGRIVNVYDGGVEIELNGRLGILKIPKRMIISKSELVTGKKVGFMMTYPEVLE</sequence>
<dbReference type="InterPro" id="IPR048108">
    <property type="entry name" value="CBO2463_dom"/>
</dbReference>
<name>A0A1H3CDU0_9FIRM</name>
<protein>
    <submittedName>
        <fullName evidence="1">Uncharacterized protein</fullName>
    </submittedName>
</protein>
<evidence type="ECO:0000313" key="2">
    <source>
        <dbReference type="Proteomes" id="UP000198828"/>
    </source>
</evidence>
<dbReference type="EMBL" id="FNNG01000012">
    <property type="protein sequence ID" value="SDX52255.1"/>
    <property type="molecule type" value="Genomic_DNA"/>
</dbReference>
<evidence type="ECO:0000313" key="1">
    <source>
        <dbReference type="EMBL" id="SDX52255.1"/>
    </source>
</evidence>
<organism evidence="1 2">
    <name type="scientific">Tepidimicrobium xylanilyticum</name>
    <dbReference type="NCBI Taxonomy" id="1123352"/>
    <lineage>
        <taxon>Bacteria</taxon>
        <taxon>Bacillati</taxon>
        <taxon>Bacillota</taxon>
        <taxon>Tissierellia</taxon>
        <taxon>Tissierellales</taxon>
        <taxon>Tepidimicrobiaceae</taxon>
        <taxon>Tepidimicrobium</taxon>
    </lineage>
</organism>
<gene>
    <name evidence="1" type="ORF">SAMN05660923_02467</name>
</gene>
<proteinExistence type="predicted"/>
<keyword evidence="2" id="KW-1185">Reference proteome</keyword>
<dbReference type="AlphaFoldDB" id="A0A1H3CDU0"/>